<sequence>MKIKNDYIKFKDYKNKAKEEFRPKLDEMVELFEIRKKKREKIKK</sequence>
<dbReference type="RefSeq" id="WP_318052758.1">
    <property type="nucleotide sequence ID" value="NZ_JAWPFC010000004.1"/>
</dbReference>
<name>A0AAJ2P6N6_9BACT</name>
<proteinExistence type="predicted"/>
<dbReference type="Proteomes" id="UP001286563">
    <property type="component" value="Unassembled WGS sequence"/>
</dbReference>
<dbReference type="AlphaFoldDB" id="A0AAJ2P6N6"/>
<dbReference type="EMBL" id="JAWPFC010000004">
    <property type="protein sequence ID" value="MDW2893493.1"/>
    <property type="molecule type" value="Genomic_DNA"/>
</dbReference>
<evidence type="ECO:0000313" key="2">
    <source>
        <dbReference type="Proteomes" id="UP001286563"/>
    </source>
</evidence>
<evidence type="ECO:0000313" key="1">
    <source>
        <dbReference type="EMBL" id="MDW2893493.1"/>
    </source>
</evidence>
<comment type="caution">
    <text evidence="1">The sequence shown here is derived from an EMBL/GenBank/DDBJ whole genome shotgun (WGS) entry which is preliminary data.</text>
</comment>
<reference evidence="1" key="1">
    <citation type="submission" date="2023-10" db="EMBL/GenBank/DDBJ databases">
        <title>Genome sequences of Mycoplasma ovipneumoniae isolated from goats.</title>
        <authorList>
            <person name="Spergser J."/>
        </authorList>
    </citation>
    <scope>NUCLEOTIDE SEQUENCE</scope>
    <source>
        <strain evidence="1">168</strain>
    </source>
</reference>
<accession>A0AAJ2P6N6</accession>
<organism evidence="1 2">
    <name type="scientific">Mesomycoplasma ovipneumoniae</name>
    <dbReference type="NCBI Taxonomy" id="29562"/>
    <lineage>
        <taxon>Bacteria</taxon>
        <taxon>Bacillati</taxon>
        <taxon>Mycoplasmatota</taxon>
        <taxon>Mycoplasmoidales</taxon>
        <taxon>Metamycoplasmataceae</taxon>
        <taxon>Mesomycoplasma</taxon>
    </lineage>
</organism>
<protein>
    <submittedName>
        <fullName evidence="1">Uncharacterized protein</fullName>
    </submittedName>
</protein>
<gene>
    <name evidence="1" type="ORF">R7U35_02170</name>
</gene>